<evidence type="ECO:0000256" key="3">
    <source>
        <dbReference type="ARBA" id="ARBA00023163"/>
    </source>
</evidence>
<dbReference type="PROSITE" id="PS01117">
    <property type="entry name" value="HTH_MARR_1"/>
    <property type="match status" value="1"/>
</dbReference>
<evidence type="ECO:0000313" key="6">
    <source>
        <dbReference type="Proteomes" id="UP000009235"/>
    </source>
</evidence>
<dbReference type="InterPro" id="IPR036388">
    <property type="entry name" value="WH-like_DNA-bd_sf"/>
</dbReference>
<evidence type="ECO:0000256" key="1">
    <source>
        <dbReference type="ARBA" id="ARBA00023015"/>
    </source>
</evidence>
<dbReference type="PANTHER" id="PTHR33164:SF99">
    <property type="entry name" value="MARR FAMILY REGULATORY PROTEIN"/>
    <property type="match status" value="1"/>
</dbReference>
<dbReference type="GO" id="GO:0003700">
    <property type="term" value="F:DNA-binding transcription factor activity"/>
    <property type="evidence" value="ECO:0007669"/>
    <property type="project" value="InterPro"/>
</dbReference>
<dbReference type="STRING" id="443218.AS9A_4526"/>
<dbReference type="Gene3D" id="1.10.10.10">
    <property type="entry name" value="Winged helix-like DNA-binding domain superfamily/Winged helix DNA-binding domain"/>
    <property type="match status" value="1"/>
</dbReference>
<dbReference type="InterPro" id="IPR039422">
    <property type="entry name" value="MarR/SlyA-like"/>
</dbReference>
<dbReference type="PRINTS" id="PR00598">
    <property type="entry name" value="HTHMARR"/>
</dbReference>
<reference evidence="5 6" key="1">
    <citation type="journal article" date="2011" name="J. Bacteriol.">
        <title>Complete genome sequence of Amycolicicoccus subflavus DQS3-9A1T, an actinomycete isolated from crude oil-polluted soil.</title>
        <authorList>
            <person name="Cai M."/>
            <person name="Chen W.M."/>
            <person name="Nie Y."/>
            <person name="Chi C.Q."/>
            <person name="Wang Y.N."/>
            <person name="Tang Y.Q."/>
            <person name="Li G.Y."/>
            <person name="Wu X.L."/>
        </authorList>
    </citation>
    <scope>NUCLEOTIDE SEQUENCE [LARGE SCALE GENOMIC DNA]</scope>
    <source>
        <strain evidence="6">DSM 45089 / DQS3-9A1</strain>
    </source>
</reference>
<dbReference type="PROSITE" id="PS50995">
    <property type="entry name" value="HTH_MARR_2"/>
    <property type="match status" value="1"/>
</dbReference>
<dbReference type="Pfam" id="PF12802">
    <property type="entry name" value="MarR_2"/>
    <property type="match status" value="1"/>
</dbReference>
<dbReference type="GO" id="GO:0003677">
    <property type="term" value="F:DNA binding"/>
    <property type="evidence" value="ECO:0007669"/>
    <property type="project" value="UniProtKB-KW"/>
</dbReference>
<dbReference type="EMBL" id="CP002786">
    <property type="protein sequence ID" value="AEF42958.1"/>
    <property type="molecule type" value="Genomic_DNA"/>
</dbReference>
<dbReference type="SUPFAM" id="SSF46785">
    <property type="entry name" value="Winged helix' DNA-binding domain"/>
    <property type="match status" value="1"/>
</dbReference>
<dbReference type="AlphaFoldDB" id="F6ENV1"/>
<dbReference type="SMART" id="SM00347">
    <property type="entry name" value="HTH_MARR"/>
    <property type="match status" value="1"/>
</dbReference>
<keyword evidence="2" id="KW-0238">DNA-binding</keyword>
<dbReference type="KEGG" id="asd:AS9A_4526"/>
<evidence type="ECO:0000259" key="4">
    <source>
        <dbReference type="PROSITE" id="PS50995"/>
    </source>
</evidence>
<dbReference type="eggNOG" id="COG1846">
    <property type="taxonomic scope" value="Bacteria"/>
</dbReference>
<dbReference type="GO" id="GO:0006950">
    <property type="term" value="P:response to stress"/>
    <property type="evidence" value="ECO:0007669"/>
    <property type="project" value="TreeGrafter"/>
</dbReference>
<keyword evidence="1" id="KW-0805">Transcription regulation</keyword>
<name>F6ENV1_HOYSD</name>
<keyword evidence="6" id="KW-1185">Reference proteome</keyword>
<accession>F6ENV1</accession>
<dbReference type="Proteomes" id="UP000009235">
    <property type="component" value="Chromosome"/>
</dbReference>
<organism evidence="5 6">
    <name type="scientific">Hoyosella subflava (strain DSM 45089 / JCM 17490 / NBRC 109087 / DQS3-9A1)</name>
    <name type="common">Amycolicicoccus subflavus</name>
    <dbReference type="NCBI Taxonomy" id="443218"/>
    <lineage>
        <taxon>Bacteria</taxon>
        <taxon>Bacillati</taxon>
        <taxon>Actinomycetota</taxon>
        <taxon>Actinomycetes</taxon>
        <taxon>Mycobacteriales</taxon>
        <taxon>Hoyosellaceae</taxon>
        <taxon>Hoyosella</taxon>
    </lineage>
</organism>
<dbReference type="InterPro" id="IPR000835">
    <property type="entry name" value="HTH_MarR-typ"/>
</dbReference>
<dbReference type="RefSeq" id="WP_013809306.1">
    <property type="nucleotide sequence ID" value="NC_015564.1"/>
</dbReference>
<protein>
    <submittedName>
        <fullName evidence="5">Putative transcriptional regulator</fullName>
    </submittedName>
</protein>
<feature type="domain" description="HTH marR-type" evidence="4">
    <location>
        <begin position="7"/>
        <end position="153"/>
    </location>
</feature>
<dbReference type="PANTHER" id="PTHR33164">
    <property type="entry name" value="TRANSCRIPTIONAL REGULATOR, MARR FAMILY"/>
    <property type="match status" value="1"/>
</dbReference>
<gene>
    <name evidence="5" type="ordered locus">AS9A_4526</name>
</gene>
<dbReference type="InterPro" id="IPR036390">
    <property type="entry name" value="WH_DNA-bd_sf"/>
</dbReference>
<dbReference type="HOGENOM" id="CLU_083287_7_0_11"/>
<sequence length="160" mass="17881">MSIATPDASLLKLLTLASRAVERELNRELRAVLDDSLRPAHFAVFRYFDSARMEEADSESSQPGVRVTELADAAGMTQQSMGELVTHLEQCGLVERRVARADRRARLVTLTDAGREALAIARRCTTRIDEVIRDHIGARAFAELRTQLASVYDLYPQSEH</sequence>
<dbReference type="InterPro" id="IPR023187">
    <property type="entry name" value="Tscrpt_reg_MarR-type_CS"/>
</dbReference>
<evidence type="ECO:0000256" key="2">
    <source>
        <dbReference type="ARBA" id="ARBA00023125"/>
    </source>
</evidence>
<keyword evidence="3" id="KW-0804">Transcription</keyword>
<proteinExistence type="predicted"/>
<evidence type="ECO:0000313" key="5">
    <source>
        <dbReference type="EMBL" id="AEF42958.1"/>
    </source>
</evidence>